<evidence type="ECO:0000256" key="4">
    <source>
        <dbReference type="ARBA" id="ARBA00023274"/>
    </source>
</evidence>
<dbReference type="Gene3D" id="2.40.240.10">
    <property type="entry name" value="Ribosomal Protein L25, Chain P"/>
    <property type="match status" value="1"/>
</dbReference>
<sequence>MSYTINAEIRTEIGKGSSRRLRHAGQVPAVIYGPGKESISIKFLHKDIINLAEHKEFYEGLTLVVDGKEIKVIPQAIQRHVYKPMIEHVDFKFA</sequence>
<dbReference type="SUPFAM" id="SSF50715">
    <property type="entry name" value="Ribosomal protein L25-like"/>
    <property type="match status" value="1"/>
</dbReference>
<dbReference type="InterPro" id="IPR020930">
    <property type="entry name" value="Ribosomal_uL5_bac-type"/>
</dbReference>
<dbReference type="RefSeq" id="WP_167676741.1">
    <property type="nucleotide sequence ID" value="NZ_CP050313.1"/>
</dbReference>
<dbReference type="InterPro" id="IPR011035">
    <property type="entry name" value="Ribosomal_bL25/Gln-tRNA_synth"/>
</dbReference>
<evidence type="ECO:0000256" key="5">
    <source>
        <dbReference type="HAMAP-Rule" id="MF_01336"/>
    </source>
</evidence>
<dbReference type="InterPro" id="IPR020056">
    <property type="entry name" value="Rbsml_bL25/Gln-tRNA_synth_N"/>
</dbReference>
<evidence type="ECO:0000256" key="1">
    <source>
        <dbReference type="ARBA" id="ARBA00022730"/>
    </source>
</evidence>
<dbReference type="PANTHER" id="PTHR33284">
    <property type="entry name" value="RIBOSOMAL PROTEIN L25/GLN-TRNA SYNTHETASE, ANTI-CODON-BINDING DOMAIN-CONTAINING PROTEIN"/>
    <property type="match status" value="1"/>
</dbReference>
<dbReference type="InterPro" id="IPR001021">
    <property type="entry name" value="Ribosomal_bL25_long"/>
</dbReference>
<feature type="domain" description="Large ribosomal subunit protein bL25 L25" evidence="6">
    <location>
        <begin position="5"/>
        <end position="91"/>
    </location>
</feature>
<dbReference type="PANTHER" id="PTHR33284:SF1">
    <property type="entry name" value="RIBOSOMAL PROTEIN L25_GLN-TRNA SYNTHETASE, ANTI-CODON-BINDING DOMAIN-CONTAINING PROTEIN"/>
    <property type="match status" value="1"/>
</dbReference>
<dbReference type="InterPro" id="IPR020055">
    <property type="entry name" value="Ribosomal_bL25_short"/>
</dbReference>
<reference evidence="7 8" key="1">
    <citation type="submission" date="2020-03" db="EMBL/GenBank/DDBJ databases">
        <title>Complete genome sequence of Shewanella sp.</title>
        <authorList>
            <person name="Kim Y.-S."/>
            <person name="Kim S.-J."/>
            <person name="Jung H.-K."/>
            <person name="Kim K.-H."/>
        </authorList>
    </citation>
    <scope>NUCLEOTIDE SEQUENCE [LARGE SCALE GENOMIC DNA]</scope>
    <source>
        <strain evidence="7 8">PN3F2</strain>
    </source>
</reference>
<dbReference type="NCBIfam" id="NF004612">
    <property type="entry name" value="PRK05943.1"/>
    <property type="match status" value="1"/>
</dbReference>
<dbReference type="InterPro" id="IPR029751">
    <property type="entry name" value="Ribosomal_L25_dom"/>
</dbReference>
<evidence type="ECO:0000313" key="7">
    <source>
        <dbReference type="EMBL" id="QIR14212.1"/>
    </source>
</evidence>
<comment type="function">
    <text evidence="5">This is one of the proteins that binds to the 5S RNA in the ribosome where it forms part of the central protuberance.</text>
</comment>
<keyword evidence="2 5" id="KW-0694">RNA-binding</keyword>
<dbReference type="GO" id="GO:0003735">
    <property type="term" value="F:structural constituent of ribosome"/>
    <property type="evidence" value="ECO:0007669"/>
    <property type="project" value="InterPro"/>
</dbReference>
<dbReference type="CDD" id="cd00495">
    <property type="entry name" value="Ribosomal_L25_TL5_CTC"/>
    <property type="match status" value="1"/>
</dbReference>
<dbReference type="GO" id="GO:0008097">
    <property type="term" value="F:5S rRNA binding"/>
    <property type="evidence" value="ECO:0007669"/>
    <property type="project" value="InterPro"/>
</dbReference>
<dbReference type="HAMAP" id="MF_01336">
    <property type="entry name" value="Ribosomal_bL25"/>
    <property type="match status" value="1"/>
</dbReference>
<keyword evidence="8" id="KW-1185">Reference proteome</keyword>
<comment type="subunit">
    <text evidence="5">Part of the 50S ribosomal subunit; part of the 5S rRNA/L5/L18/L25 subcomplex. Contacts the 5S rRNA. Binds to the 5S rRNA independently of L5 and L18.</text>
</comment>
<comment type="similarity">
    <text evidence="5">Belongs to the bacterial ribosomal protein bL25 family.</text>
</comment>
<dbReference type="EMBL" id="CP050313">
    <property type="protein sequence ID" value="QIR14212.1"/>
    <property type="molecule type" value="Genomic_DNA"/>
</dbReference>
<dbReference type="KEGG" id="saes:HBH39_06700"/>
<dbReference type="Proteomes" id="UP000502608">
    <property type="component" value="Chromosome"/>
</dbReference>
<organism evidence="7 8">
    <name type="scientific">Shewanella aestuarii</name>
    <dbReference type="NCBI Taxonomy" id="1028752"/>
    <lineage>
        <taxon>Bacteria</taxon>
        <taxon>Pseudomonadati</taxon>
        <taxon>Pseudomonadota</taxon>
        <taxon>Gammaproteobacteria</taxon>
        <taxon>Alteromonadales</taxon>
        <taxon>Shewanellaceae</taxon>
        <taxon>Shewanella</taxon>
    </lineage>
</organism>
<evidence type="ECO:0000259" key="6">
    <source>
        <dbReference type="Pfam" id="PF01386"/>
    </source>
</evidence>
<evidence type="ECO:0000313" key="8">
    <source>
        <dbReference type="Proteomes" id="UP000502608"/>
    </source>
</evidence>
<protein>
    <recommendedName>
        <fullName evidence="5">Large ribosomal subunit protein bL25</fullName>
    </recommendedName>
</protein>
<keyword evidence="4 5" id="KW-0687">Ribonucleoprotein</keyword>
<evidence type="ECO:0000256" key="2">
    <source>
        <dbReference type="ARBA" id="ARBA00022884"/>
    </source>
</evidence>
<dbReference type="NCBIfam" id="TIGR00731">
    <property type="entry name" value="bL25_bact_ctc"/>
    <property type="match status" value="1"/>
</dbReference>
<keyword evidence="1 5" id="KW-0699">rRNA-binding</keyword>
<dbReference type="FunFam" id="2.40.240.10:FF:000002">
    <property type="entry name" value="50S ribosomal protein L25"/>
    <property type="match status" value="1"/>
</dbReference>
<name>A0A6G9QIB3_9GAMM</name>
<dbReference type="GO" id="GO:0006412">
    <property type="term" value="P:translation"/>
    <property type="evidence" value="ECO:0007669"/>
    <property type="project" value="UniProtKB-UniRule"/>
</dbReference>
<dbReference type="GO" id="GO:0022625">
    <property type="term" value="C:cytosolic large ribosomal subunit"/>
    <property type="evidence" value="ECO:0007669"/>
    <property type="project" value="TreeGrafter"/>
</dbReference>
<accession>A0A6G9QIB3</accession>
<gene>
    <name evidence="5 7" type="primary">rplY</name>
    <name evidence="7" type="ORF">HBH39_06700</name>
</gene>
<keyword evidence="3 5" id="KW-0689">Ribosomal protein</keyword>
<dbReference type="Pfam" id="PF01386">
    <property type="entry name" value="Ribosomal_L25p"/>
    <property type="match status" value="1"/>
</dbReference>
<dbReference type="AlphaFoldDB" id="A0A6G9QIB3"/>
<evidence type="ECO:0000256" key="3">
    <source>
        <dbReference type="ARBA" id="ARBA00022980"/>
    </source>
</evidence>
<proteinExistence type="inferred from homology"/>